<dbReference type="HOGENOM" id="CLU_105160_0_0_1"/>
<dbReference type="GeneID" id="34685052"/>
<dbReference type="AlphaFoldDB" id="A0A0C7MVN6"/>
<dbReference type="Proteomes" id="UP000054304">
    <property type="component" value="Unassembled WGS sequence"/>
</dbReference>
<dbReference type="EMBL" id="LN736362">
    <property type="protein sequence ID" value="CEP61623.1"/>
    <property type="molecule type" value="Genomic_DNA"/>
</dbReference>
<dbReference type="OrthoDB" id="4058109at2759"/>
<name>A0A0C7MVN6_9SACH</name>
<reference evidence="1 2" key="1">
    <citation type="submission" date="2014-12" db="EMBL/GenBank/DDBJ databases">
        <authorList>
            <person name="Neuveglise Cecile"/>
        </authorList>
    </citation>
    <scope>NUCLEOTIDE SEQUENCE [LARGE SCALE GENOMIC DNA]</scope>
    <source>
        <strain evidence="1 2">CBS 12615</strain>
    </source>
</reference>
<sequence length="210" mass="25002">MWAVKREVPTFRQFSNFKPAKIRLSQRSYKQVSFQTKDDEKLRLVREFLHFDDYGVECGESRQFRKCLYPIKNDVVTFPDGKEYQVRNLQRLGVSLLRLSIMSSFMNVFKKSRHDICGLDFNYEEKMAHMSSSRRSPEILLRRFIRHRFDRLARITMPENAVPLRIHRVFDQRCFFAIVGYVSVINDHDKTTSLLREQVAKPILKKSFGI</sequence>
<organism evidence="1 2">
    <name type="scientific">Lachancea lanzarotensis</name>
    <dbReference type="NCBI Taxonomy" id="1245769"/>
    <lineage>
        <taxon>Eukaryota</taxon>
        <taxon>Fungi</taxon>
        <taxon>Dikarya</taxon>
        <taxon>Ascomycota</taxon>
        <taxon>Saccharomycotina</taxon>
        <taxon>Saccharomycetes</taxon>
        <taxon>Saccharomycetales</taxon>
        <taxon>Saccharomycetaceae</taxon>
        <taxon>Lachancea</taxon>
    </lineage>
</organism>
<proteinExistence type="predicted"/>
<protein>
    <submittedName>
        <fullName evidence="1">LALA0S03e07074g1_1</fullName>
    </submittedName>
</protein>
<accession>A0A0C7MVN6</accession>
<evidence type="ECO:0000313" key="1">
    <source>
        <dbReference type="EMBL" id="CEP61623.1"/>
    </source>
</evidence>
<dbReference type="RefSeq" id="XP_022627857.1">
    <property type="nucleotide sequence ID" value="XM_022773377.1"/>
</dbReference>
<keyword evidence="2" id="KW-1185">Reference proteome</keyword>
<evidence type="ECO:0000313" key="2">
    <source>
        <dbReference type="Proteomes" id="UP000054304"/>
    </source>
</evidence>
<gene>
    <name evidence="1" type="ORF">LALA0_S03e07074g</name>
</gene>